<reference evidence="1 2" key="1">
    <citation type="submission" date="2008-10" db="EMBL/GenBank/DDBJ databases">
        <title>Draft genome sequence of Parabacteroides johnsonii (DSM 18315).</title>
        <authorList>
            <person name="Sudarsanam P."/>
            <person name="Ley R."/>
            <person name="Guruge J."/>
            <person name="Turnbaugh P.J."/>
            <person name="Mahowald M."/>
            <person name="Liep D."/>
            <person name="Gordon J."/>
        </authorList>
    </citation>
    <scope>NUCLEOTIDE SEQUENCE [LARGE SCALE GENOMIC DNA]</scope>
    <source>
        <strain evidence="1 2">DSM 18315</strain>
    </source>
</reference>
<evidence type="ECO:0000313" key="1">
    <source>
        <dbReference type="EMBL" id="EEC94265.1"/>
    </source>
</evidence>
<name>B7BH25_9BACT</name>
<dbReference type="EMBL" id="ABYH01000431">
    <property type="protein sequence ID" value="EEC94265.1"/>
    <property type="molecule type" value="Genomic_DNA"/>
</dbReference>
<protein>
    <submittedName>
        <fullName evidence="1">Uncharacterized protein</fullName>
    </submittedName>
</protein>
<organism evidence="1 2">
    <name type="scientific">Parabacteroides johnsonii DSM 18315</name>
    <dbReference type="NCBI Taxonomy" id="537006"/>
    <lineage>
        <taxon>Bacteria</taxon>
        <taxon>Pseudomonadati</taxon>
        <taxon>Bacteroidota</taxon>
        <taxon>Bacteroidia</taxon>
        <taxon>Bacteroidales</taxon>
        <taxon>Tannerellaceae</taxon>
        <taxon>Parabacteroides</taxon>
    </lineage>
</organism>
<accession>B7BH25</accession>
<dbReference type="AlphaFoldDB" id="B7BH25"/>
<sequence>MLPFQLLGLIAFGVQFDGFFQVFESAFLIPFQVLGTPPFGVCFAEIR</sequence>
<proteinExistence type="predicted"/>
<gene>
    <name evidence="1" type="ORF">PRABACTJOHN_04374</name>
</gene>
<dbReference type="HOGENOM" id="CLU_3171214_0_0_10"/>
<dbReference type="STRING" id="537006.PRABACTJOHN_04374"/>
<reference evidence="1 2" key="2">
    <citation type="submission" date="2008-10" db="EMBL/GenBank/DDBJ databases">
        <authorList>
            <person name="Fulton L."/>
            <person name="Clifton S."/>
            <person name="Fulton B."/>
            <person name="Xu J."/>
            <person name="Minx P."/>
            <person name="Pepin K.H."/>
            <person name="Johnson M."/>
            <person name="Bhonagiri V."/>
            <person name="Nash W.E."/>
            <person name="Mardis E.R."/>
            <person name="Wilson R.K."/>
        </authorList>
    </citation>
    <scope>NUCLEOTIDE SEQUENCE [LARGE SCALE GENOMIC DNA]</scope>
    <source>
        <strain evidence="1 2">DSM 18315</strain>
    </source>
</reference>
<comment type="caution">
    <text evidence="1">The sequence shown here is derived from an EMBL/GenBank/DDBJ whole genome shotgun (WGS) entry which is preliminary data.</text>
</comment>
<evidence type="ECO:0000313" key="2">
    <source>
        <dbReference type="Proteomes" id="UP000005510"/>
    </source>
</evidence>
<dbReference type="Proteomes" id="UP000005510">
    <property type="component" value="Unassembled WGS sequence"/>
</dbReference>